<dbReference type="EMBL" id="DAAFVE010000002">
    <property type="protein sequence ID" value="HAB1649598.1"/>
    <property type="molecule type" value="Genomic_DNA"/>
</dbReference>
<dbReference type="Pfam" id="PF13614">
    <property type="entry name" value="AAA_31"/>
    <property type="match status" value="1"/>
</dbReference>
<accession>F2Q8Z2</accession>
<reference evidence="3" key="2">
    <citation type="journal article" date="2018" name="Genome Biol.">
        <title>SKESA: strategic k-mer extension for scrupulous assemblies.</title>
        <authorList>
            <person name="Souvorov A."/>
            <person name="Agarwala R."/>
            <person name="Lipman D.J."/>
        </authorList>
    </citation>
    <scope>NUCLEOTIDE SEQUENCE</scope>
    <source>
        <strain evidence="3">Salmonella enterica</strain>
    </source>
</reference>
<feature type="domain" description="AAA" evidence="1">
    <location>
        <begin position="37"/>
        <end position="184"/>
    </location>
</feature>
<dbReference type="SUPFAM" id="SSF52540">
    <property type="entry name" value="P-loop containing nucleoside triphosphate hydrolases"/>
    <property type="match status" value="1"/>
</dbReference>
<reference evidence="3" key="3">
    <citation type="submission" date="2019-10" db="EMBL/GenBank/DDBJ databases">
        <authorList>
            <consortium name="NCBI Pathogen Detection Project"/>
        </authorList>
    </citation>
    <scope>NUCLEOTIDE SEQUENCE</scope>
    <source>
        <strain evidence="3">Salmonella enterica</strain>
    </source>
</reference>
<dbReference type="EMBL" id="DAAGVC010000014">
    <property type="protein sequence ID" value="HAB4680477.1"/>
    <property type="molecule type" value="Genomic_DNA"/>
</dbReference>
<evidence type="ECO:0000313" key="2">
    <source>
        <dbReference type="EMBL" id="CAX68088.1"/>
    </source>
</evidence>
<evidence type="ECO:0000313" key="7">
    <source>
        <dbReference type="EMBL" id="HAB4680477.1"/>
    </source>
</evidence>
<proteinExistence type="predicted"/>
<dbReference type="Gene3D" id="3.40.50.300">
    <property type="entry name" value="P-loop containing nucleotide triphosphate hydrolases"/>
    <property type="match status" value="1"/>
</dbReference>
<dbReference type="PANTHER" id="PTHR13696:SF99">
    <property type="entry name" value="COBYRINIC ACID AC-DIAMIDE SYNTHASE"/>
    <property type="match status" value="1"/>
</dbReference>
<sequence length="325" mass="35545">MHSKNDVASLGLIKGGEGKSVPSSFSGQPAVPVSRPRILPVVSTKGGEGKSTQSANLAGFLADAGLRVLLIDGDHAQPTATSIFPLEYEAPCGLYELLMQTVDLSNPDNIISRSSIKNLDVIISNDPRNLLPTAMQNAADGRIRLRNALSHPLFCTYDVIIIDSQGSRSVMSELIILASTGEMIGVAKPILPDVREFLRGTVRLMEELLPYSAFGIRIPDTRLLINCMDYDSLSVQSLAEIKKIIEDRRYSQHADKISIDLLSTLIYDLTVYVQGHVKGVPVHRLEKKTTRVSDSAFSSMYLLACELFPEWKEKFDALAEEGEGA</sequence>
<evidence type="ECO:0000313" key="8">
    <source>
        <dbReference type="EMBL" id="HAB6336318.1"/>
    </source>
</evidence>
<dbReference type="PANTHER" id="PTHR13696">
    <property type="entry name" value="P-LOOP CONTAINING NUCLEOSIDE TRIPHOSPHATE HYDROLASE"/>
    <property type="match status" value="1"/>
</dbReference>
<dbReference type="InterPro" id="IPR050678">
    <property type="entry name" value="DNA_Partitioning_ATPase"/>
</dbReference>
<reference evidence="2" key="1">
    <citation type="submission" date="2009-04" db="EMBL/GenBank/DDBJ databases">
        <title>Novel enterobacterial integrative and conjugative elements (ICEs), including a mobilisable relateive of SPI-7.</title>
        <authorList>
            <person name="Seth-Smith H.M."/>
        </authorList>
    </citation>
    <scope>NUCLEOTIDE SEQUENCE</scope>
    <source>
        <strain evidence="2">5494-57</strain>
    </source>
</reference>
<evidence type="ECO:0000313" key="6">
    <source>
        <dbReference type="EMBL" id="HAB4033488.1"/>
    </source>
</evidence>
<dbReference type="EMBL" id="DAAHJG010000015">
    <property type="protein sequence ID" value="HAB6336318.1"/>
    <property type="molecule type" value="Genomic_DNA"/>
</dbReference>
<evidence type="ECO:0000313" key="3">
    <source>
        <dbReference type="EMBL" id="HAB1649598.1"/>
    </source>
</evidence>
<dbReference type="EMBL" id="DAAGPO010000016">
    <property type="protein sequence ID" value="HAB4033488.1"/>
    <property type="molecule type" value="Genomic_DNA"/>
</dbReference>
<dbReference type="AlphaFoldDB" id="F2Q8Z2"/>
<dbReference type="InterPro" id="IPR027417">
    <property type="entry name" value="P-loop_NTPase"/>
</dbReference>
<dbReference type="InterPro" id="IPR025669">
    <property type="entry name" value="AAA_dom"/>
</dbReference>
<dbReference type="EMBL" id="DAAFYI010000124">
    <property type="protein sequence ID" value="HAB2011591.1"/>
    <property type="molecule type" value="Genomic_DNA"/>
</dbReference>
<evidence type="ECO:0000313" key="4">
    <source>
        <dbReference type="EMBL" id="HAB2011591.1"/>
    </source>
</evidence>
<evidence type="ECO:0000313" key="5">
    <source>
        <dbReference type="EMBL" id="HAB3821548.1"/>
    </source>
</evidence>
<organism evidence="2">
    <name type="scientific">Salmonella enterica I</name>
    <dbReference type="NCBI Taxonomy" id="59201"/>
    <lineage>
        <taxon>Bacteria</taxon>
        <taxon>Pseudomonadati</taxon>
        <taxon>Pseudomonadota</taxon>
        <taxon>Gammaproteobacteria</taxon>
        <taxon>Enterobacterales</taxon>
        <taxon>Enterobacteriaceae</taxon>
        <taxon>Salmonella</taxon>
    </lineage>
</organism>
<evidence type="ECO:0000259" key="1">
    <source>
        <dbReference type="Pfam" id="PF13614"/>
    </source>
</evidence>
<dbReference type="EMBL" id="DAAGNR010000014">
    <property type="protein sequence ID" value="HAB3821548.1"/>
    <property type="molecule type" value="Genomic_DNA"/>
</dbReference>
<name>F2Q8Z2_SALET</name>
<dbReference type="EMBL" id="FN298496">
    <property type="protein sequence ID" value="CAX68088.1"/>
    <property type="molecule type" value="Genomic_DNA"/>
</dbReference>
<gene>
    <name evidence="2" type="ORF">CTnscr_103</name>
    <name evidence="4" type="ORF">GB037_22570</name>
    <name evidence="8" type="ORF">GB614_18675</name>
    <name evidence="5" type="ORF">GBV61_20320</name>
    <name evidence="3" type="ORF">GBX92_05800</name>
    <name evidence="6" type="ORF">GBY45_20285</name>
    <name evidence="7" type="ORF">GBZ53_20200</name>
</gene>
<protein>
    <submittedName>
        <fullName evidence="3">AAA family ATPase</fullName>
    </submittedName>
</protein>